<protein>
    <recommendedName>
        <fullName evidence="4">Ig-like domain-containing protein</fullName>
    </recommendedName>
</protein>
<evidence type="ECO:0000313" key="5">
    <source>
        <dbReference type="EMBL" id="CAC5355479.1"/>
    </source>
</evidence>
<dbReference type="PROSITE" id="PS50835">
    <property type="entry name" value="IG_LIKE"/>
    <property type="match status" value="1"/>
</dbReference>
<dbReference type="SMART" id="SM00409">
    <property type="entry name" value="IG"/>
    <property type="match status" value="1"/>
</dbReference>
<dbReference type="Gene3D" id="2.60.40.10">
    <property type="entry name" value="Immunoglobulins"/>
    <property type="match status" value="1"/>
</dbReference>
<dbReference type="InterPro" id="IPR013098">
    <property type="entry name" value="Ig_I-set"/>
</dbReference>
<dbReference type="InterPro" id="IPR003599">
    <property type="entry name" value="Ig_sub"/>
</dbReference>
<evidence type="ECO:0000256" key="2">
    <source>
        <dbReference type="SAM" id="MobiDB-lite"/>
    </source>
</evidence>
<keyword evidence="3" id="KW-1133">Transmembrane helix</keyword>
<feature type="compositionally biased region" description="Polar residues" evidence="2">
    <location>
        <begin position="499"/>
        <end position="518"/>
    </location>
</feature>
<reference evidence="5 6" key="1">
    <citation type="submission" date="2020-06" db="EMBL/GenBank/DDBJ databases">
        <authorList>
            <person name="Li R."/>
            <person name="Bekaert M."/>
        </authorList>
    </citation>
    <scope>NUCLEOTIDE SEQUENCE [LARGE SCALE GENOMIC DNA]</scope>
    <source>
        <strain evidence="6">wild</strain>
    </source>
</reference>
<dbReference type="InterPro" id="IPR007110">
    <property type="entry name" value="Ig-like_dom"/>
</dbReference>
<evidence type="ECO:0000256" key="3">
    <source>
        <dbReference type="SAM" id="Phobius"/>
    </source>
</evidence>
<dbReference type="Gene3D" id="3.40.50.300">
    <property type="entry name" value="P-loop containing nucleotide triphosphate hydrolases"/>
    <property type="match status" value="1"/>
</dbReference>
<dbReference type="Pfam" id="PF08477">
    <property type="entry name" value="Roc"/>
    <property type="match status" value="1"/>
</dbReference>
<evidence type="ECO:0000256" key="1">
    <source>
        <dbReference type="ARBA" id="ARBA00022737"/>
    </source>
</evidence>
<dbReference type="InterPro" id="IPR036388">
    <property type="entry name" value="WH-like_DNA-bd_sf"/>
</dbReference>
<feature type="compositionally biased region" description="Basic and acidic residues" evidence="2">
    <location>
        <begin position="519"/>
        <end position="530"/>
    </location>
</feature>
<evidence type="ECO:0000313" key="6">
    <source>
        <dbReference type="Proteomes" id="UP000507470"/>
    </source>
</evidence>
<proteinExistence type="predicted"/>
<dbReference type="Pfam" id="PF16095">
    <property type="entry name" value="COR-A"/>
    <property type="match status" value="1"/>
</dbReference>
<dbReference type="Pfam" id="PF07679">
    <property type="entry name" value="I-set"/>
    <property type="match status" value="1"/>
</dbReference>
<keyword evidence="3" id="KW-0812">Transmembrane</keyword>
<keyword evidence="3" id="KW-0472">Membrane</keyword>
<dbReference type="PANTHER" id="PTHR12449">
    <property type="entry name" value="DEATH DOMAIN-CONTAINING PROTEIN"/>
    <property type="match status" value="1"/>
</dbReference>
<feature type="compositionally biased region" description="Polar residues" evidence="2">
    <location>
        <begin position="532"/>
        <end position="541"/>
    </location>
</feature>
<name>A0A6J7ZRA1_MYTCO</name>
<dbReference type="InterPro" id="IPR027417">
    <property type="entry name" value="P-loop_NTPase"/>
</dbReference>
<dbReference type="Gene3D" id="1.10.10.10">
    <property type="entry name" value="Winged helix-like DNA-binding domain superfamily/Winged helix DNA-binding domain"/>
    <property type="match status" value="1"/>
</dbReference>
<keyword evidence="1" id="KW-0677">Repeat</keyword>
<dbReference type="SUPFAM" id="SSF48726">
    <property type="entry name" value="Immunoglobulin"/>
    <property type="match status" value="1"/>
</dbReference>
<accession>A0A6J7ZRA1</accession>
<feature type="transmembrane region" description="Helical" evidence="3">
    <location>
        <begin position="217"/>
        <end position="240"/>
    </location>
</feature>
<dbReference type="InterPro" id="IPR032171">
    <property type="entry name" value="COR-A"/>
</dbReference>
<feature type="domain" description="Ig-like" evidence="4">
    <location>
        <begin position="274"/>
        <end position="334"/>
    </location>
</feature>
<dbReference type="SUPFAM" id="SSF52540">
    <property type="entry name" value="P-loop containing nucleoside triphosphate hydrolases"/>
    <property type="match status" value="1"/>
</dbReference>
<keyword evidence="6" id="KW-1185">Reference proteome</keyword>
<dbReference type="PANTHER" id="PTHR12449:SF18">
    <property type="entry name" value="DEATH DOMAIN-CONTAINING PROTEIN"/>
    <property type="match status" value="1"/>
</dbReference>
<dbReference type="AlphaFoldDB" id="A0A6J7ZRA1"/>
<dbReference type="OrthoDB" id="6144248at2759"/>
<evidence type="ECO:0000259" key="4">
    <source>
        <dbReference type="PROSITE" id="PS50835"/>
    </source>
</evidence>
<dbReference type="InterPro" id="IPR039788">
    <property type="entry name" value="NOL4/NOL4L"/>
</dbReference>
<organism evidence="5 6">
    <name type="scientific">Mytilus coruscus</name>
    <name type="common">Sea mussel</name>
    <dbReference type="NCBI Taxonomy" id="42192"/>
    <lineage>
        <taxon>Eukaryota</taxon>
        <taxon>Metazoa</taxon>
        <taxon>Spiralia</taxon>
        <taxon>Lophotrochozoa</taxon>
        <taxon>Mollusca</taxon>
        <taxon>Bivalvia</taxon>
        <taxon>Autobranchia</taxon>
        <taxon>Pteriomorphia</taxon>
        <taxon>Mytilida</taxon>
        <taxon>Mytiloidea</taxon>
        <taxon>Mytilidae</taxon>
        <taxon>Mytilinae</taxon>
        <taxon>Mytilus</taxon>
    </lineage>
</organism>
<sequence length="1112" mass="128158">MQLQGPFGCLNQSPDTIDSIILACITQHNLHRNWNPPIARQAIDHEDEHNQLQPGEWALTVVRNCNLVVRNVLDMKYLLPLLIVINCQTIQVVGDFEWTVIGKATDYGQNVTLFCNVSNCCPKHSGWDRWTPVQRTLFIDVKTGRPNKKYEGKVFKDGYTLIIKNLTKHDLNVSYSCLYGATLGKRKYLLEEDIFTYISTTEPNGPSDISILSDGEIAGIIVGVIVIVSVTIVVFLILFWRHRNLRKERDNGTDEVVSLIDYFLQDPVNVDCIEGGDAMLTCKVRADSPPAKWLKGSKEINPNENYIISKVATQQGLDFQLTLKKIKRSDSGDYCVKVGKFVRTLKLKVIEIPREINDVEKNIYMEAIKSGTEVRKFVRIQVIGKDRVGKTSLVRRLLGYDKHDGTSTDGIEIDRNCQIRTSDGVWIVGKEKKEKIKRILQIVNQKEKEPVSHQLLPQKPLPSQENILENGKESYNKEPNRPKHHLQDTEQIEKCPSQKIGTNNSIKHATDTVNLSSENNDKSEKREAKEQVQMSDSSFISRKNENPEHPEEDDKINELLIKEMNKILLGAKTMQTEKDNTTSEDLVECGIWDFAGQKDYYATHQTFFTAHAIYLLVTDIEDIEKDMKSTKEDNDVNFDNIGDYIDFWFDSIHCLCLDQSPDKLCPPVIMVCTGMDKCLDQEVKKREKDYEDNFLHTFGRQEKVRHRRGIHFISNKNPSEGEIERLKKHISNIAKEMKYFAEKLPARWIKLENALNVLKDMTRTICSWNNIKRLADDNSIPVEELILFLKYQHKIGNIIFFEDKRDSIILQPNWLVKCFRCLVCDDNKQHGGSALDTEMCNLKQEGRLSEKLINALFDKESDLNFGKYKDHILDVMGKFDIILEQECIDTNKKSYYMPCMIKQSSALEDVIKNNLNFKDPHRSAWLTLEFKFLPIAYFNHILVNYIRNNRVYTSKSGHPVIYTGKTIVHLDETFYNLLIICFSKNAISLQIYSAEHQIDIDANDKTYALILRNLCSEIEKLERTLMHTLSYKITAKCSTGDYDSITGRISIDELNTKSDNGRYFCKEHGDFHSTEDIENTWLKHAATVSFVFSCFLRYFEKLIIGIYESKLK</sequence>
<feature type="region of interest" description="Disordered" evidence="2">
    <location>
        <begin position="473"/>
        <end position="552"/>
    </location>
</feature>
<dbReference type="InterPro" id="IPR013783">
    <property type="entry name" value="Ig-like_fold"/>
</dbReference>
<dbReference type="EMBL" id="CACVKT020000054">
    <property type="protein sequence ID" value="CAC5355479.1"/>
    <property type="molecule type" value="Genomic_DNA"/>
</dbReference>
<dbReference type="InterPro" id="IPR036179">
    <property type="entry name" value="Ig-like_dom_sf"/>
</dbReference>
<gene>
    <name evidence="5" type="ORF">MCOR_180</name>
</gene>
<feature type="compositionally biased region" description="Basic and acidic residues" evidence="2">
    <location>
        <begin position="473"/>
        <end position="493"/>
    </location>
</feature>
<dbReference type="Proteomes" id="UP000507470">
    <property type="component" value="Unassembled WGS sequence"/>
</dbReference>